<feature type="compositionally biased region" description="Gly residues" evidence="1">
    <location>
        <begin position="103"/>
        <end position="118"/>
    </location>
</feature>
<sequence>MKEDSSVSMELGVGSVLEGKVTGITKFGAFVSLPEGKSGLVHISEIAYSYVNDVKDHLTEGQEVKVKIIGIDESGRINLSIKKAMDPPPRPAAPAGGFNRGPRPGGATGGFNRGGAPGGFNRSAAPKEPATFEDKLKQFMQSSDSKLSEMRVNERKGGNRRGGGRK</sequence>
<feature type="domain" description="S1 motif" evidence="2">
    <location>
        <begin position="14"/>
        <end position="82"/>
    </location>
</feature>
<dbReference type="PANTHER" id="PTHR10724">
    <property type="entry name" value="30S RIBOSOMAL PROTEIN S1"/>
    <property type="match status" value="1"/>
</dbReference>
<feature type="compositionally biased region" description="Basic and acidic residues" evidence="1">
    <location>
        <begin position="146"/>
        <end position="157"/>
    </location>
</feature>
<name>A0A212IYC2_9FIRM</name>
<dbReference type="FunFam" id="2.40.50.140:FF:000051">
    <property type="entry name" value="RNA-binding transcriptional accessory protein"/>
    <property type="match status" value="1"/>
</dbReference>
<feature type="compositionally biased region" description="Low complexity" evidence="1">
    <location>
        <begin position="93"/>
        <end position="102"/>
    </location>
</feature>
<evidence type="ECO:0000313" key="3">
    <source>
        <dbReference type="EMBL" id="SBV92233.1"/>
    </source>
</evidence>
<accession>A0A212IYC2</accession>
<dbReference type="CDD" id="cd05692">
    <property type="entry name" value="S1_RPS1_repeat_hs4"/>
    <property type="match status" value="1"/>
</dbReference>
<feature type="region of interest" description="Disordered" evidence="1">
    <location>
        <begin position="81"/>
        <end position="166"/>
    </location>
</feature>
<dbReference type="InterPro" id="IPR012340">
    <property type="entry name" value="NA-bd_OB-fold"/>
</dbReference>
<dbReference type="PROSITE" id="PS50126">
    <property type="entry name" value="S1"/>
    <property type="match status" value="1"/>
</dbReference>
<protein>
    <recommendedName>
        <fullName evidence="2">S1 motif domain-containing protein</fullName>
    </recommendedName>
</protein>
<dbReference type="SUPFAM" id="SSF50249">
    <property type="entry name" value="Nucleic acid-binding proteins"/>
    <property type="match status" value="1"/>
</dbReference>
<dbReference type="Pfam" id="PF00575">
    <property type="entry name" value="S1"/>
    <property type="match status" value="1"/>
</dbReference>
<dbReference type="GO" id="GO:0005737">
    <property type="term" value="C:cytoplasm"/>
    <property type="evidence" value="ECO:0007669"/>
    <property type="project" value="UniProtKB-ARBA"/>
</dbReference>
<dbReference type="GO" id="GO:0006412">
    <property type="term" value="P:translation"/>
    <property type="evidence" value="ECO:0007669"/>
    <property type="project" value="TreeGrafter"/>
</dbReference>
<evidence type="ECO:0000259" key="2">
    <source>
        <dbReference type="PROSITE" id="PS50126"/>
    </source>
</evidence>
<dbReference type="GO" id="GO:0003735">
    <property type="term" value="F:structural constituent of ribosome"/>
    <property type="evidence" value="ECO:0007669"/>
    <property type="project" value="TreeGrafter"/>
</dbReference>
<dbReference type="SMART" id="SM00316">
    <property type="entry name" value="S1"/>
    <property type="match status" value="1"/>
</dbReference>
<dbReference type="Gene3D" id="2.40.50.140">
    <property type="entry name" value="Nucleic acid-binding proteins"/>
    <property type="match status" value="1"/>
</dbReference>
<reference evidence="3" key="1">
    <citation type="submission" date="2016-04" db="EMBL/GenBank/DDBJ databases">
        <authorList>
            <person name="Evans L.H."/>
            <person name="Alamgir A."/>
            <person name="Owens N."/>
            <person name="Weber N.D."/>
            <person name="Virtaneva K."/>
            <person name="Barbian K."/>
            <person name="Babar A."/>
            <person name="Rosenke K."/>
        </authorList>
    </citation>
    <scope>NUCLEOTIDE SEQUENCE</scope>
    <source>
        <strain evidence="3">86</strain>
    </source>
</reference>
<gene>
    <name evidence="3" type="ORF">KL86CLO1_10222</name>
</gene>
<evidence type="ECO:0000256" key="1">
    <source>
        <dbReference type="SAM" id="MobiDB-lite"/>
    </source>
</evidence>
<organism evidence="3">
    <name type="scientific">uncultured Eubacteriales bacterium</name>
    <dbReference type="NCBI Taxonomy" id="172733"/>
    <lineage>
        <taxon>Bacteria</taxon>
        <taxon>Bacillati</taxon>
        <taxon>Bacillota</taxon>
        <taxon>Clostridia</taxon>
        <taxon>Eubacteriales</taxon>
        <taxon>environmental samples</taxon>
    </lineage>
</organism>
<dbReference type="GO" id="GO:0003729">
    <property type="term" value="F:mRNA binding"/>
    <property type="evidence" value="ECO:0007669"/>
    <property type="project" value="TreeGrafter"/>
</dbReference>
<dbReference type="EMBL" id="FLUN01000001">
    <property type="protein sequence ID" value="SBV92233.1"/>
    <property type="molecule type" value="Genomic_DNA"/>
</dbReference>
<dbReference type="InterPro" id="IPR050437">
    <property type="entry name" value="Ribos_protein_bS1-like"/>
</dbReference>
<dbReference type="AlphaFoldDB" id="A0A212IYC2"/>
<proteinExistence type="predicted"/>
<dbReference type="InterPro" id="IPR003029">
    <property type="entry name" value="S1_domain"/>
</dbReference>